<evidence type="ECO:0000313" key="6">
    <source>
        <dbReference type="EMBL" id="MBK0383359.1"/>
    </source>
</evidence>
<comment type="cofactor">
    <cofactor evidence="1">
        <name>FMN</name>
        <dbReference type="ChEBI" id="CHEBI:58210"/>
    </cofactor>
</comment>
<comment type="caution">
    <text evidence="6">The sequence shown here is derived from an EMBL/GenBank/DDBJ whole genome shotgun (WGS) entry which is preliminary data.</text>
</comment>
<dbReference type="SUPFAM" id="SSF50475">
    <property type="entry name" value="FMN-binding split barrel"/>
    <property type="match status" value="1"/>
</dbReference>
<dbReference type="Gene3D" id="2.30.110.10">
    <property type="entry name" value="Electron Transport, Fmn-binding Protein, Chain A"/>
    <property type="match status" value="1"/>
</dbReference>
<evidence type="ECO:0000256" key="2">
    <source>
        <dbReference type="ARBA" id="ARBA00022630"/>
    </source>
</evidence>
<organism evidence="6 7">
    <name type="scientific">Pedobacter segetis</name>
    <dbReference type="NCBI Taxonomy" id="2793069"/>
    <lineage>
        <taxon>Bacteria</taxon>
        <taxon>Pseudomonadati</taxon>
        <taxon>Bacteroidota</taxon>
        <taxon>Sphingobacteriia</taxon>
        <taxon>Sphingobacteriales</taxon>
        <taxon>Sphingobacteriaceae</taxon>
        <taxon>Pedobacter</taxon>
    </lineage>
</organism>
<protein>
    <submittedName>
        <fullName evidence="6">Flavin reductase</fullName>
    </submittedName>
</protein>
<dbReference type="InterPro" id="IPR012349">
    <property type="entry name" value="Split_barrel_FMN-bd"/>
</dbReference>
<evidence type="ECO:0000256" key="1">
    <source>
        <dbReference type="ARBA" id="ARBA00001917"/>
    </source>
</evidence>
<keyword evidence="3" id="KW-0288">FMN</keyword>
<name>A0ABS1BKD8_9SPHI</name>
<feature type="domain" description="Flavin reductase like" evidence="5">
    <location>
        <begin position="32"/>
        <end position="166"/>
    </location>
</feature>
<sequence>MREISSAEISQMEQRFRTTFINSISGFKSLQMVGTINSEGNTNLALFSSIFHVGANPPYLGMVVRPDGNEHETIQNIMFNKCYTLNNVTIAKVKNAHQTSARYLAGQSEFKECGFTEEYVKDFAAPFVKESSIKIGLEFKEYLPFLLNKTKIVIGEIKHILIDDDLIKDDGFVDLAAASSVTSAGLDAYYSTSLINRFSYAKPGKQVEELVVNNNED</sequence>
<dbReference type="Proteomes" id="UP000660024">
    <property type="component" value="Unassembled WGS sequence"/>
</dbReference>
<dbReference type="PANTHER" id="PTHR33798:SF5">
    <property type="entry name" value="FLAVIN REDUCTASE LIKE DOMAIN-CONTAINING PROTEIN"/>
    <property type="match status" value="1"/>
</dbReference>
<comment type="similarity">
    <text evidence="4">Belongs to the flavoredoxin family.</text>
</comment>
<evidence type="ECO:0000256" key="4">
    <source>
        <dbReference type="ARBA" id="ARBA00038054"/>
    </source>
</evidence>
<accession>A0ABS1BKD8</accession>
<reference evidence="6 7" key="1">
    <citation type="submission" date="2020-12" db="EMBL/GenBank/DDBJ databases">
        <title>Bacterial novel species Pedobacter sp. SD-b isolated from soil.</title>
        <authorList>
            <person name="Jung H.-Y."/>
        </authorList>
    </citation>
    <scope>NUCLEOTIDE SEQUENCE [LARGE SCALE GENOMIC DNA]</scope>
    <source>
        <strain evidence="6 7">SD-b</strain>
    </source>
</reference>
<keyword evidence="2" id="KW-0285">Flavoprotein</keyword>
<gene>
    <name evidence="6" type="ORF">I5M32_10340</name>
</gene>
<dbReference type="InterPro" id="IPR002563">
    <property type="entry name" value="Flavin_Rdtase-like_dom"/>
</dbReference>
<evidence type="ECO:0000313" key="7">
    <source>
        <dbReference type="Proteomes" id="UP000660024"/>
    </source>
</evidence>
<keyword evidence="7" id="KW-1185">Reference proteome</keyword>
<evidence type="ECO:0000256" key="3">
    <source>
        <dbReference type="ARBA" id="ARBA00022643"/>
    </source>
</evidence>
<dbReference type="Pfam" id="PF01613">
    <property type="entry name" value="Flavin_Reduct"/>
    <property type="match status" value="1"/>
</dbReference>
<evidence type="ECO:0000259" key="5">
    <source>
        <dbReference type="Pfam" id="PF01613"/>
    </source>
</evidence>
<dbReference type="RefSeq" id="WP_200586167.1">
    <property type="nucleotide sequence ID" value="NZ_JAEHFY010000013.1"/>
</dbReference>
<dbReference type="EMBL" id="JAEHFY010000013">
    <property type="protein sequence ID" value="MBK0383359.1"/>
    <property type="molecule type" value="Genomic_DNA"/>
</dbReference>
<proteinExistence type="inferred from homology"/>
<dbReference type="PANTHER" id="PTHR33798">
    <property type="entry name" value="FLAVOPROTEIN OXYGENASE"/>
    <property type="match status" value="1"/>
</dbReference>